<dbReference type="PANTHER" id="PTHR34835:SF63">
    <property type="entry name" value="AMINOTRANSFERASE-LIKE PLANT MOBILE DOMAIN-CONTAINING PROTEIN"/>
    <property type="match status" value="1"/>
</dbReference>
<dbReference type="InterPro" id="IPR038765">
    <property type="entry name" value="Papain-like_cys_pep_sf"/>
</dbReference>
<evidence type="ECO:0000256" key="2">
    <source>
        <dbReference type="SAM" id="SignalP"/>
    </source>
</evidence>
<feature type="signal peptide" evidence="2">
    <location>
        <begin position="1"/>
        <end position="16"/>
    </location>
</feature>
<feature type="chain" id="PRO_5044848058" description="Ubiquitin-like protease family profile domain-containing protein" evidence="2">
    <location>
        <begin position="17"/>
        <end position="949"/>
    </location>
</feature>
<dbReference type="EMBL" id="OZ075145">
    <property type="protein sequence ID" value="CAL5048745.1"/>
    <property type="molecule type" value="Genomic_DNA"/>
</dbReference>
<organism evidence="3 4">
    <name type="scientific">Urochloa decumbens</name>
    <dbReference type="NCBI Taxonomy" id="240449"/>
    <lineage>
        <taxon>Eukaryota</taxon>
        <taxon>Viridiplantae</taxon>
        <taxon>Streptophyta</taxon>
        <taxon>Embryophyta</taxon>
        <taxon>Tracheophyta</taxon>
        <taxon>Spermatophyta</taxon>
        <taxon>Magnoliopsida</taxon>
        <taxon>Liliopsida</taxon>
        <taxon>Poales</taxon>
        <taxon>Poaceae</taxon>
        <taxon>PACMAD clade</taxon>
        <taxon>Panicoideae</taxon>
        <taxon>Panicodae</taxon>
        <taxon>Paniceae</taxon>
        <taxon>Melinidinae</taxon>
        <taxon>Urochloa</taxon>
    </lineage>
</organism>
<feature type="region of interest" description="Disordered" evidence="1">
    <location>
        <begin position="419"/>
        <end position="439"/>
    </location>
</feature>
<dbReference type="PANTHER" id="PTHR34835">
    <property type="entry name" value="OS07G0283600 PROTEIN-RELATED"/>
    <property type="match status" value="1"/>
</dbReference>
<protein>
    <recommendedName>
        <fullName evidence="5">Ubiquitin-like protease family profile domain-containing protein</fullName>
    </recommendedName>
</protein>
<evidence type="ECO:0000313" key="3">
    <source>
        <dbReference type="EMBL" id="CAL5048745.1"/>
    </source>
</evidence>
<dbReference type="Gene3D" id="3.40.395.10">
    <property type="entry name" value="Adenoviral Proteinase, Chain A"/>
    <property type="match status" value="1"/>
</dbReference>
<name>A0ABC9E1S1_9POAL</name>
<keyword evidence="2" id="KW-0732">Signal</keyword>
<proteinExistence type="predicted"/>
<keyword evidence="4" id="KW-1185">Reference proteome</keyword>
<gene>
    <name evidence="3" type="ORF">URODEC1_LOCUS90612</name>
</gene>
<evidence type="ECO:0008006" key="5">
    <source>
        <dbReference type="Google" id="ProtNLM"/>
    </source>
</evidence>
<dbReference type="Proteomes" id="UP001497457">
    <property type="component" value="Chromosome 35b"/>
</dbReference>
<dbReference type="AlphaFoldDB" id="A0ABC9E1S1"/>
<accession>A0ABC9E1S1</accession>
<reference evidence="3" key="1">
    <citation type="submission" date="2024-10" db="EMBL/GenBank/DDBJ databases">
        <authorList>
            <person name="Ryan C."/>
        </authorList>
    </citation>
    <scope>NUCLEOTIDE SEQUENCE [LARGE SCALE GENOMIC DNA]</scope>
</reference>
<evidence type="ECO:0000313" key="4">
    <source>
        <dbReference type="Proteomes" id="UP001497457"/>
    </source>
</evidence>
<evidence type="ECO:0000256" key="1">
    <source>
        <dbReference type="SAM" id="MobiDB-lite"/>
    </source>
</evidence>
<sequence length="949" mass="106363">MVCPAVVLALLSNGLSIFSMNRQPASSLLCSRGKMTGEDEDLCLDGTSPISRSSVTHVAYIVGKFDQAKQDLVREIGFHGILELPQIAKVDRKFTMWLLTKLNPETKCIVVNDQEVTDVIDFEVARIMGIPCGNKCVCPLNGDDRKSKLEFVRNCIGAKEGETNGLVAAGLNVTKDYSYPMTDKEIDTFKVSFVVWVMGHLLAPTKKHNVGGDGFWGALNNPDEIKLYNWSAFVLDELFSAARDLQDELKQKKTVSSITGCSILLQILYFDNVNMGSLNRSKHILPRIKAYDSKTLTLMIAADKACSASSSENAVWGSTVVRPHVNVTETIHQTDEGPLNETVHGHELISDFGHFVRETFGDKMTPRQCSAFNWFNARCVHHLHQLRISIQKDTIGLLGKLYSGQKGKTTSSTLHAALPRSNSQGYSLPKAKDARPAQSEPLRRMGYGQTILNHKRPAYHTSSASNHYASRKKYRSTPGNYHYVETILSGGFCSETESVPDQVSDTDGQADINNGISASFEPVSNKSAGSSSCHAQEPELGKGVAIEPPSFDLGIDMEEDGGNVATKAIVPVPHKQIYTNLVEPETPATAFNKLVGTPASAKNVEPHTMFTTPDHRIRNSTTSPRTLSKLIAEGEIVARITELEDNFNINMKPWDEDFTDSPITKRVVDVAYIPKSPWCYSCTHRDLEHDIVDKLVENICSCDNAKLESPWIFHTEPREIEVHGSWVHSVFCLDKPMIYDICDLTVRRLKQLDQAMYQSCPDTTWRHILESDFAMLAIAGEDTTSRKSIRSQFTGKFVTYKIEQCHMIIVPACVLRNWCCYFFDFKDRCVHVVDPLFSEVKRTTFEQIHSPNVPKIGAELANIIELLFDKWNHSIEEWEMKYIVPPITDASSDESGLLSLFYMREFDGSKFHNSSRECFSQFKKNMLYELMCLENNKVKPPINFTISLD</sequence>
<dbReference type="SUPFAM" id="SSF54001">
    <property type="entry name" value="Cysteine proteinases"/>
    <property type="match status" value="1"/>
</dbReference>